<dbReference type="Proteomes" id="UP000564836">
    <property type="component" value="Chromosome"/>
</dbReference>
<evidence type="ECO:0000256" key="2">
    <source>
        <dbReference type="ARBA" id="ARBA00022908"/>
    </source>
</evidence>
<dbReference type="Gene3D" id="3.30.160.390">
    <property type="entry name" value="Integrase, DNA-binding domain"/>
    <property type="match status" value="1"/>
</dbReference>
<dbReference type="InterPro" id="IPR013762">
    <property type="entry name" value="Integrase-like_cat_sf"/>
</dbReference>
<dbReference type="GO" id="GO:0015074">
    <property type="term" value="P:DNA integration"/>
    <property type="evidence" value="ECO:0007669"/>
    <property type="project" value="UniProtKB-KW"/>
</dbReference>
<evidence type="ECO:0000313" key="7">
    <source>
        <dbReference type="EMBL" id="UGX91704.1"/>
    </source>
</evidence>
<dbReference type="PANTHER" id="PTHR30629">
    <property type="entry name" value="PROPHAGE INTEGRASE"/>
    <property type="match status" value="1"/>
</dbReference>
<dbReference type="RefSeq" id="WP_224517002.1">
    <property type="nucleotide sequence ID" value="NZ_CP088280.1"/>
</dbReference>
<dbReference type="InterPro" id="IPR050808">
    <property type="entry name" value="Phage_Integrase"/>
</dbReference>
<feature type="region of interest" description="Disordered" evidence="5">
    <location>
        <begin position="1"/>
        <end position="59"/>
    </location>
</feature>
<keyword evidence="2" id="KW-0229">DNA integration</keyword>
<dbReference type="Gene3D" id="1.10.443.10">
    <property type="entry name" value="Intergrase catalytic core"/>
    <property type="match status" value="1"/>
</dbReference>
<dbReference type="CDD" id="cd00801">
    <property type="entry name" value="INT_P4_C"/>
    <property type="match status" value="1"/>
</dbReference>
<dbReference type="Gene3D" id="1.10.150.130">
    <property type="match status" value="1"/>
</dbReference>
<gene>
    <name evidence="7" type="ORF">G6321_00039030</name>
</gene>
<dbReference type="GO" id="GO:0003677">
    <property type="term" value="F:DNA binding"/>
    <property type="evidence" value="ECO:0007669"/>
    <property type="project" value="UniProtKB-KW"/>
</dbReference>
<dbReference type="InterPro" id="IPR002104">
    <property type="entry name" value="Integrase_catalytic"/>
</dbReference>
<dbReference type="Pfam" id="PF13356">
    <property type="entry name" value="Arm-DNA-bind_3"/>
    <property type="match status" value="1"/>
</dbReference>
<reference evidence="7 8" key="2">
    <citation type="journal article" date="2022" name="Int. J. Syst. Evol. Microbiol.">
        <title>Strains of Bradyrhizobium barranii sp. nov. associated with legumes native to Canada are symbionts of soybeans and belong to different subspecies (subsp. barranii subsp. nov. and subsp. apii subsp. nov.) and symbiovars (sv. glycinearum and sv. septentrionale).</title>
        <authorList>
            <person name="Bromfield E.S.P."/>
            <person name="Cloutier S."/>
            <person name="Wasai-Hara S."/>
            <person name="Minamisawa K."/>
        </authorList>
    </citation>
    <scope>NUCLEOTIDE SEQUENCE [LARGE SCALE GENOMIC DNA]</scope>
    <source>
        <strain evidence="7 8">323S2</strain>
    </source>
</reference>
<dbReference type="EMBL" id="CP088280">
    <property type="protein sequence ID" value="UGX91704.1"/>
    <property type="molecule type" value="Genomic_DNA"/>
</dbReference>
<protein>
    <submittedName>
        <fullName evidence="7">Site-specific integrase</fullName>
    </submittedName>
</protein>
<feature type="domain" description="Tyr recombinase" evidence="6">
    <location>
        <begin position="276"/>
        <end position="483"/>
    </location>
</feature>
<dbReference type="InterPro" id="IPR011010">
    <property type="entry name" value="DNA_brk_join_enz"/>
</dbReference>
<evidence type="ECO:0000256" key="3">
    <source>
        <dbReference type="ARBA" id="ARBA00023125"/>
    </source>
</evidence>
<dbReference type="AlphaFoldDB" id="A0A9X9YL99"/>
<dbReference type="InterPro" id="IPR038488">
    <property type="entry name" value="Integrase_DNA-bd_sf"/>
</dbReference>
<proteinExistence type="inferred from homology"/>
<dbReference type="PANTHER" id="PTHR30629:SF2">
    <property type="entry name" value="PROPHAGE INTEGRASE INTS-RELATED"/>
    <property type="match status" value="1"/>
</dbReference>
<evidence type="ECO:0000256" key="5">
    <source>
        <dbReference type="SAM" id="MobiDB-lite"/>
    </source>
</evidence>
<keyword evidence="4" id="KW-0233">DNA recombination</keyword>
<evidence type="ECO:0000256" key="4">
    <source>
        <dbReference type="ARBA" id="ARBA00023172"/>
    </source>
</evidence>
<dbReference type="InterPro" id="IPR025166">
    <property type="entry name" value="Integrase_DNA_bind_dom"/>
</dbReference>
<dbReference type="GO" id="GO:0006310">
    <property type="term" value="P:DNA recombination"/>
    <property type="evidence" value="ECO:0007669"/>
    <property type="project" value="UniProtKB-KW"/>
</dbReference>
<sequence length="508" mass="57186">MRAVSAGFTKIRARPQAFQRPHDKLKAPRPSPLVPSLRSRNHMDSNITPSPAGKRGRNSSVILTDRMCEKRVAKRTKLYDRKCPGLYVSITTAGVATFSFKFTDRETGKQRTGWLGVYNAETFTVEDARSKVYGLKAMGGEAFAETFRDQKATKAKRGKTVSEIIDERITWMKTPVKKPDGEMRPRLESWENTASHLDRLIRPRLGKKLAMEVTKHDIATLSNDIVAGKFGRPSVSNARHMRKAASGLFNWAAEAGRDYVTASPCVNLPKLDPEHPRTRVLSEDEIRIFWHGLDRADLPWDRRTRLALKFELITMLRSRELLGAHRDELFDLDGEHPRFDVPLKRVKKRRVIQQPLSDLAVEIIKEALASDDQQFVFESPMYKGQPVHRKAMADALRGTKHEKNKDKTKTAGLCELLGLKPFTPHDLRRTAATLAGDLGFDDAWIAKCLDHAASKKAEQIVPTVTGKVYNHSKRMREKRAVLDGVAAELRRIISGLSVTGVEDTARAA</sequence>
<dbReference type="SUPFAM" id="SSF56349">
    <property type="entry name" value="DNA breaking-rejoining enzymes"/>
    <property type="match status" value="1"/>
</dbReference>
<reference evidence="7 8" key="1">
    <citation type="journal article" date="2017" name="Syst. Appl. Microbiol.">
        <title>Soybeans inoculated with root zone soils of Canadian native legumes harbour diverse and novel Bradyrhizobium spp. that possess agricultural potential.</title>
        <authorList>
            <person name="Bromfield E.S.P."/>
            <person name="Cloutier S."/>
            <person name="Tambong J.T."/>
            <person name="Tran Thi T.V."/>
        </authorList>
    </citation>
    <scope>NUCLEOTIDE SEQUENCE [LARGE SCALE GENOMIC DNA]</scope>
    <source>
        <strain evidence="7 8">323S2</strain>
    </source>
</reference>
<dbReference type="PROSITE" id="PS51898">
    <property type="entry name" value="TYR_RECOMBINASE"/>
    <property type="match status" value="1"/>
</dbReference>
<name>A0A9X9YL99_9BRAD</name>
<organism evidence="7 8">
    <name type="scientific">Bradyrhizobium barranii subsp. barranii</name>
    <dbReference type="NCBI Taxonomy" id="2823807"/>
    <lineage>
        <taxon>Bacteria</taxon>
        <taxon>Pseudomonadati</taxon>
        <taxon>Pseudomonadota</taxon>
        <taxon>Alphaproteobacteria</taxon>
        <taxon>Hyphomicrobiales</taxon>
        <taxon>Nitrobacteraceae</taxon>
        <taxon>Bradyrhizobium</taxon>
        <taxon>Bradyrhizobium barranii</taxon>
    </lineage>
</organism>
<evidence type="ECO:0000313" key="8">
    <source>
        <dbReference type="Proteomes" id="UP000564836"/>
    </source>
</evidence>
<keyword evidence="3" id="KW-0238">DNA-binding</keyword>
<dbReference type="InterPro" id="IPR010998">
    <property type="entry name" value="Integrase_recombinase_N"/>
</dbReference>
<evidence type="ECO:0000259" key="6">
    <source>
        <dbReference type="PROSITE" id="PS51898"/>
    </source>
</evidence>
<evidence type="ECO:0000256" key="1">
    <source>
        <dbReference type="ARBA" id="ARBA00008857"/>
    </source>
</evidence>
<comment type="similarity">
    <text evidence="1">Belongs to the 'phage' integrase family.</text>
</comment>
<accession>A0A9X9YL99</accession>
<dbReference type="Pfam" id="PF00589">
    <property type="entry name" value="Phage_integrase"/>
    <property type="match status" value="1"/>
</dbReference>